<dbReference type="Pfam" id="PF03466">
    <property type="entry name" value="LysR_substrate"/>
    <property type="match status" value="1"/>
</dbReference>
<feature type="domain" description="HTH lysR-type" evidence="5">
    <location>
        <begin position="1"/>
        <end position="60"/>
    </location>
</feature>
<keyword evidence="3" id="KW-0238">DNA-binding</keyword>
<evidence type="ECO:0000256" key="4">
    <source>
        <dbReference type="ARBA" id="ARBA00023163"/>
    </source>
</evidence>
<organism evidence="6 7">
    <name type="scientific">Desulfuromonas versatilis</name>
    <dbReference type="NCBI Taxonomy" id="2802975"/>
    <lineage>
        <taxon>Bacteria</taxon>
        <taxon>Pseudomonadati</taxon>
        <taxon>Thermodesulfobacteriota</taxon>
        <taxon>Desulfuromonadia</taxon>
        <taxon>Desulfuromonadales</taxon>
        <taxon>Desulfuromonadaceae</taxon>
        <taxon>Desulfuromonas</taxon>
    </lineage>
</organism>
<accession>A0ABN6DW39</accession>
<evidence type="ECO:0000313" key="7">
    <source>
        <dbReference type="Proteomes" id="UP001319827"/>
    </source>
</evidence>
<evidence type="ECO:0000256" key="2">
    <source>
        <dbReference type="ARBA" id="ARBA00023015"/>
    </source>
</evidence>
<dbReference type="InterPro" id="IPR036388">
    <property type="entry name" value="WH-like_DNA-bd_sf"/>
</dbReference>
<gene>
    <name evidence="6" type="ORF">DESUT3_14020</name>
</gene>
<dbReference type="PROSITE" id="PS50931">
    <property type="entry name" value="HTH_LYSR"/>
    <property type="match status" value="1"/>
</dbReference>
<dbReference type="SUPFAM" id="SSF53850">
    <property type="entry name" value="Periplasmic binding protein-like II"/>
    <property type="match status" value="1"/>
</dbReference>
<dbReference type="InterPro" id="IPR005119">
    <property type="entry name" value="LysR_subst-bd"/>
</dbReference>
<dbReference type="Gene3D" id="3.40.190.290">
    <property type="match status" value="1"/>
</dbReference>
<name>A0ABN6DW39_9BACT</name>
<evidence type="ECO:0000256" key="3">
    <source>
        <dbReference type="ARBA" id="ARBA00023125"/>
    </source>
</evidence>
<keyword evidence="2" id="KW-0805">Transcription regulation</keyword>
<dbReference type="PANTHER" id="PTHR30537">
    <property type="entry name" value="HTH-TYPE TRANSCRIPTIONAL REGULATOR"/>
    <property type="match status" value="1"/>
</dbReference>
<reference evidence="6 7" key="1">
    <citation type="journal article" date="2016" name="C (Basel)">
        <title>Selective Growth of and Electricity Production by Marine Exoelectrogenic Bacteria in Self-Aggregated Hydrogel of Microbially Reduced Graphene Oxide.</title>
        <authorList>
            <person name="Yoshida N."/>
            <person name="Goto Y."/>
            <person name="Miyata Y."/>
        </authorList>
    </citation>
    <scope>NUCLEOTIDE SEQUENCE [LARGE SCALE GENOMIC DNA]</scope>
    <source>
        <strain evidence="6 7">NIT-T3</strain>
    </source>
</reference>
<dbReference type="InterPro" id="IPR058163">
    <property type="entry name" value="LysR-type_TF_proteobact-type"/>
</dbReference>
<reference evidence="6 7" key="2">
    <citation type="journal article" date="2021" name="Int. J. Syst. Evol. Microbiol.">
        <title>Isolation and Polyphasic Characterization of Desulfuromonas versatilis sp. Nov., an Electrogenic Bacteria Capable of Versatile Metabolism Isolated from a Graphene Oxide-Reducing Enrichment Culture.</title>
        <authorList>
            <person name="Xie L."/>
            <person name="Yoshida N."/>
            <person name="Ishii S."/>
            <person name="Meng L."/>
        </authorList>
    </citation>
    <scope>NUCLEOTIDE SEQUENCE [LARGE SCALE GENOMIC DNA]</scope>
    <source>
        <strain evidence="6 7">NIT-T3</strain>
    </source>
</reference>
<keyword evidence="4" id="KW-0804">Transcription</keyword>
<evidence type="ECO:0000259" key="5">
    <source>
        <dbReference type="PROSITE" id="PS50931"/>
    </source>
</evidence>
<dbReference type="PANTHER" id="PTHR30537:SF3">
    <property type="entry name" value="TRANSCRIPTIONAL REGULATORY PROTEIN"/>
    <property type="match status" value="1"/>
</dbReference>
<dbReference type="Proteomes" id="UP001319827">
    <property type="component" value="Chromosome"/>
</dbReference>
<evidence type="ECO:0000313" key="6">
    <source>
        <dbReference type="EMBL" id="BCR04333.1"/>
    </source>
</evidence>
<protein>
    <submittedName>
        <fullName evidence="6">Transcriptional regulator</fullName>
    </submittedName>
</protein>
<dbReference type="Gene3D" id="1.10.10.10">
    <property type="entry name" value="Winged helix-like DNA-binding domain superfamily/Winged helix DNA-binding domain"/>
    <property type="match status" value="1"/>
</dbReference>
<dbReference type="Pfam" id="PF00126">
    <property type="entry name" value="HTH_1"/>
    <property type="match status" value="1"/>
</dbReference>
<proteinExistence type="inferred from homology"/>
<dbReference type="InterPro" id="IPR036390">
    <property type="entry name" value="WH_DNA-bd_sf"/>
</dbReference>
<comment type="similarity">
    <text evidence="1">Belongs to the LysR transcriptional regulatory family.</text>
</comment>
<keyword evidence="7" id="KW-1185">Reference proteome</keyword>
<dbReference type="EMBL" id="AP024355">
    <property type="protein sequence ID" value="BCR04333.1"/>
    <property type="molecule type" value="Genomic_DNA"/>
</dbReference>
<evidence type="ECO:0000256" key="1">
    <source>
        <dbReference type="ARBA" id="ARBA00009437"/>
    </source>
</evidence>
<dbReference type="InterPro" id="IPR000847">
    <property type="entry name" value="LysR_HTH_N"/>
</dbReference>
<sequence>MNQNWDDMRYFLALSRAGSFVAAAGHLRVTHSTVARRISALETTLQTQLFLRTEKGCRLTPAGEKLLPYAEQLESTVFNLEAQISGKDHQLTGAVRIGAPDGLGNRFLASRLGRFQSRHPALDIELIAVPMYYSLSKREIDILITVTKPTVGNVVARKLIDYRLGLFSTREYLQRGAQIRQREDLRGHRLIGYIDDLLYDQGLRFMDEFLPGAMTRFRSSTVVAQMHAVAGGAGIGAIPYFMAAADPALVPVLPDQYVERGFWLQVNPDSRQLARVRTTIDFIVQEIESSRALFQSLPGENLG</sequence>
<dbReference type="SUPFAM" id="SSF46785">
    <property type="entry name" value="Winged helix' DNA-binding domain"/>
    <property type="match status" value="1"/>
</dbReference>
<dbReference type="RefSeq" id="WP_221251788.1">
    <property type="nucleotide sequence ID" value="NZ_AP024355.1"/>
</dbReference>